<dbReference type="InterPro" id="IPR053288">
    <property type="entry name" value="TGD_Bridge_Protein"/>
</dbReference>
<dbReference type="EMBL" id="JARYMX010000001">
    <property type="protein sequence ID" value="KAJ9564383.1"/>
    <property type="molecule type" value="Genomic_DNA"/>
</dbReference>
<proteinExistence type="predicted"/>
<name>A0AA38U8C1_9ASTR</name>
<evidence type="ECO:0000313" key="2">
    <source>
        <dbReference type="Proteomes" id="UP001172457"/>
    </source>
</evidence>
<comment type="caution">
    <text evidence="1">The sequence shown here is derived from an EMBL/GenBank/DDBJ whole genome shotgun (WGS) entry which is preliminary data.</text>
</comment>
<dbReference type="PANTHER" id="PTHR34201">
    <property type="entry name" value="GLYCINE-RICH PROTEIN"/>
    <property type="match status" value="1"/>
</dbReference>
<protein>
    <submittedName>
        <fullName evidence="1">Uncharacterized protein</fullName>
    </submittedName>
</protein>
<gene>
    <name evidence="1" type="ORF">OSB04_000349</name>
</gene>
<evidence type="ECO:0000313" key="1">
    <source>
        <dbReference type="EMBL" id="KAJ9564383.1"/>
    </source>
</evidence>
<dbReference type="PANTHER" id="PTHR34201:SF6">
    <property type="entry name" value="GLYCINE-RICH PROTEIN"/>
    <property type="match status" value="1"/>
</dbReference>
<dbReference type="Proteomes" id="UP001172457">
    <property type="component" value="Chromosome 1"/>
</dbReference>
<dbReference type="AlphaFoldDB" id="A0AA38U8C1"/>
<keyword evidence="2" id="KW-1185">Reference proteome</keyword>
<organism evidence="1 2">
    <name type="scientific">Centaurea solstitialis</name>
    <name type="common">yellow star-thistle</name>
    <dbReference type="NCBI Taxonomy" id="347529"/>
    <lineage>
        <taxon>Eukaryota</taxon>
        <taxon>Viridiplantae</taxon>
        <taxon>Streptophyta</taxon>
        <taxon>Embryophyta</taxon>
        <taxon>Tracheophyta</taxon>
        <taxon>Spermatophyta</taxon>
        <taxon>Magnoliopsida</taxon>
        <taxon>eudicotyledons</taxon>
        <taxon>Gunneridae</taxon>
        <taxon>Pentapetalae</taxon>
        <taxon>asterids</taxon>
        <taxon>campanulids</taxon>
        <taxon>Asterales</taxon>
        <taxon>Asteraceae</taxon>
        <taxon>Carduoideae</taxon>
        <taxon>Cardueae</taxon>
        <taxon>Centaureinae</taxon>
        <taxon>Centaurea</taxon>
    </lineage>
</organism>
<accession>A0AA38U8C1</accession>
<sequence length="129" mass="13366">MAKSKSKKPNPPLWKWKGLKLTNDSQKTYSIADFLHEAAPNLEDSVLGPGAGAGVGCGAGIGFGLVGGVGIGGSDWNHVKMAFGFGIGCGVGVGFGYGQGFGFGSSWRDLKSRVVKPDSDSNRHLVVQL</sequence>
<reference evidence="1" key="1">
    <citation type="submission" date="2023-03" db="EMBL/GenBank/DDBJ databases">
        <title>Chromosome-scale reference genome and RAD-based genetic map of yellow starthistle (Centaurea solstitialis) reveal putative structural variation and QTLs associated with invader traits.</title>
        <authorList>
            <person name="Reatini B."/>
            <person name="Cang F.A."/>
            <person name="Jiang Q."/>
            <person name="Mckibben M.T.W."/>
            <person name="Barker M.S."/>
            <person name="Rieseberg L.H."/>
            <person name="Dlugosch K.M."/>
        </authorList>
    </citation>
    <scope>NUCLEOTIDE SEQUENCE</scope>
    <source>
        <strain evidence="1">CAN-66</strain>
        <tissue evidence="1">Leaf</tissue>
    </source>
</reference>